<comment type="similarity">
    <text evidence="2">Belongs to the RRM RBM34 family.</text>
</comment>
<dbReference type="GO" id="GO:0005730">
    <property type="term" value="C:nucleolus"/>
    <property type="evidence" value="ECO:0007669"/>
    <property type="project" value="UniProtKB-SubCell"/>
</dbReference>
<comment type="subcellular location">
    <subcellularLocation>
        <location evidence="1">Nucleus</location>
        <location evidence="1">Nucleolus</location>
    </subcellularLocation>
</comment>
<evidence type="ECO:0000256" key="4">
    <source>
        <dbReference type="ARBA" id="ARBA00023242"/>
    </source>
</evidence>
<evidence type="ECO:0000259" key="6">
    <source>
        <dbReference type="PROSITE" id="PS50102"/>
    </source>
</evidence>
<dbReference type="PANTHER" id="PTHR23236">
    <property type="entry name" value="EUKARYOTIC TRANSLATION INITIATION FACTOR 4B/4H"/>
    <property type="match status" value="1"/>
</dbReference>
<sequence length="176" mass="20122">MDLDEKKRTLFVGNAPLSMDERSCKKLFSQYGPVSSVRMRNVMPAKETITKRIAHISHSFHEKQTSVNFYVKFKDEESVKKALAYNGTIVDRHRIRVDTCTSKADYDRKLTVFVGNLPLDVQEDDLASFFDENVGGVSFVRCVKDNPTGMGKGFAFVVFKYPSAKKRLKRPKKFIL</sequence>
<keyword evidence="8" id="KW-1185">Reference proteome</keyword>
<dbReference type="SMART" id="SM00360">
    <property type="entry name" value="RRM"/>
    <property type="match status" value="2"/>
</dbReference>
<name>A0A183FKZ5_HELPZ</name>
<evidence type="ECO:0000256" key="1">
    <source>
        <dbReference type="ARBA" id="ARBA00004604"/>
    </source>
</evidence>
<keyword evidence="4" id="KW-0539">Nucleus</keyword>
<accession>A0A183FKZ5</accession>
<evidence type="ECO:0000313" key="8">
    <source>
        <dbReference type="Proteomes" id="UP000050761"/>
    </source>
</evidence>
<dbReference type="Pfam" id="PF00076">
    <property type="entry name" value="RRM_1"/>
    <property type="match status" value="2"/>
</dbReference>
<dbReference type="WBParaSite" id="HPBE_0000786901-mRNA-1">
    <property type="protein sequence ID" value="HPBE_0000786901-mRNA-1"/>
    <property type="gene ID" value="HPBE_0000786901"/>
</dbReference>
<dbReference type="SUPFAM" id="SSF54928">
    <property type="entry name" value="RNA-binding domain, RBD"/>
    <property type="match status" value="1"/>
</dbReference>
<dbReference type="GO" id="GO:0019843">
    <property type="term" value="F:rRNA binding"/>
    <property type="evidence" value="ECO:0007669"/>
    <property type="project" value="TreeGrafter"/>
</dbReference>
<feature type="domain" description="RRM" evidence="6">
    <location>
        <begin position="8"/>
        <end position="102"/>
    </location>
</feature>
<reference evidence="9" key="2">
    <citation type="submission" date="2019-09" db="UniProtKB">
        <authorList>
            <consortium name="WormBaseParasite"/>
        </authorList>
    </citation>
    <scope>IDENTIFICATION</scope>
</reference>
<keyword evidence="3 5" id="KW-0694">RNA-binding</keyword>
<reference evidence="7 8" key="1">
    <citation type="submission" date="2018-11" db="EMBL/GenBank/DDBJ databases">
        <authorList>
            <consortium name="Pathogen Informatics"/>
        </authorList>
    </citation>
    <scope>NUCLEOTIDE SEQUENCE [LARGE SCALE GENOMIC DNA]</scope>
</reference>
<dbReference type="InterPro" id="IPR035979">
    <property type="entry name" value="RBD_domain_sf"/>
</dbReference>
<evidence type="ECO:0000256" key="5">
    <source>
        <dbReference type="PROSITE-ProRule" id="PRU00176"/>
    </source>
</evidence>
<dbReference type="InterPro" id="IPR012677">
    <property type="entry name" value="Nucleotide-bd_a/b_plait_sf"/>
</dbReference>
<accession>A0A3P7XI35</accession>
<evidence type="ECO:0000256" key="3">
    <source>
        <dbReference type="ARBA" id="ARBA00022884"/>
    </source>
</evidence>
<gene>
    <name evidence="7" type="ORF">HPBE_LOCUS7870</name>
</gene>
<organism evidence="8 9">
    <name type="scientific">Heligmosomoides polygyrus</name>
    <name type="common">Parasitic roundworm</name>
    <dbReference type="NCBI Taxonomy" id="6339"/>
    <lineage>
        <taxon>Eukaryota</taxon>
        <taxon>Metazoa</taxon>
        <taxon>Ecdysozoa</taxon>
        <taxon>Nematoda</taxon>
        <taxon>Chromadorea</taxon>
        <taxon>Rhabditida</taxon>
        <taxon>Rhabditina</taxon>
        <taxon>Rhabditomorpha</taxon>
        <taxon>Strongyloidea</taxon>
        <taxon>Heligmosomidae</taxon>
        <taxon>Heligmosomoides</taxon>
    </lineage>
</organism>
<evidence type="ECO:0000256" key="2">
    <source>
        <dbReference type="ARBA" id="ARBA00007077"/>
    </source>
</evidence>
<evidence type="ECO:0000313" key="9">
    <source>
        <dbReference type="WBParaSite" id="HPBE_0000786901-mRNA-1"/>
    </source>
</evidence>
<protein>
    <submittedName>
        <fullName evidence="9">RNA-binding protein 34</fullName>
    </submittedName>
</protein>
<dbReference type="InterPro" id="IPR000504">
    <property type="entry name" value="RRM_dom"/>
</dbReference>
<dbReference type="PANTHER" id="PTHR23236:SF25">
    <property type="entry name" value="RNA-BINDING PROTEIN 34"/>
    <property type="match status" value="1"/>
</dbReference>
<dbReference type="OrthoDB" id="442677at2759"/>
<dbReference type="EMBL" id="UZAH01025993">
    <property type="protein sequence ID" value="VDO73930.1"/>
    <property type="molecule type" value="Genomic_DNA"/>
</dbReference>
<evidence type="ECO:0000313" key="7">
    <source>
        <dbReference type="EMBL" id="VDO73930.1"/>
    </source>
</evidence>
<dbReference type="AlphaFoldDB" id="A0A183FKZ5"/>
<proteinExistence type="inferred from homology"/>
<dbReference type="CDD" id="cd12394">
    <property type="entry name" value="RRM1_RBM34"/>
    <property type="match status" value="1"/>
</dbReference>
<dbReference type="Proteomes" id="UP000050761">
    <property type="component" value="Unassembled WGS sequence"/>
</dbReference>
<dbReference type="Gene3D" id="3.30.70.330">
    <property type="match status" value="2"/>
</dbReference>
<dbReference type="PROSITE" id="PS50102">
    <property type="entry name" value="RRM"/>
    <property type="match status" value="2"/>
</dbReference>
<feature type="domain" description="RRM" evidence="6">
    <location>
        <begin position="110"/>
        <end position="176"/>
    </location>
</feature>
<dbReference type="GO" id="GO:0000463">
    <property type="term" value="P:maturation of LSU-rRNA from tricistronic rRNA transcript (SSU-rRNA, 5.8S rRNA, LSU-rRNA)"/>
    <property type="evidence" value="ECO:0007669"/>
    <property type="project" value="TreeGrafter"/>
</dbReference>